<evidence type="ECO:0000259" key="14">
    <source>
        <dbReference type="SMART" id="SM00478"/>
    </source>
</evidence>
<gene>
    <name evidence="15" type="ORF">A2840_01890</name>
</gene>
<dbReference type="SMART" id="SM00478">
    <property type="entry name" value="ENDO3c"/>
    <property type="match status" value="1"/>
</dbReference>
<comment type="similarity">
    <text evidence="3">Belongs to the Nth/MutY family.</text>
</comment>
<keyword evidence="9" id="KW-0408">Iron</keyword>
<dbReference type="InterPro" id="IPR011257">
    <property type="entry name" value="DNA_glycosylase"/>
</dbReference>
<keyword evidence="12" id="KW-0326">Glycosidase</keyword>
<evidence type="ECO:0000256" key="1">
    <source>
        <dbReference type="ARBA" id="ARBA00000843"/>
    </source>
</evidence>
<dbReference type="GO" id="GO:0046872">
    <property type="term" value="F:metal ion binding"/>
    <property type="evidence" value="ECO:0007669"/>
    <property type="project" value="UniProtKB-KW"/>
</dbReference>
<dbReference type="Pfam" id="PF00633">
    <property type="entry name" value="HHH"/>
    <property type="match status" value="1"/>
</dbReference>
<evidence type="ECO:0000256" key="4">
    <source>
        <dbReference type="ARBA" id="ARBA00012045"/>
    </source>
</evidence>
<dbReference type="Pfam" id="PF00730">
    <property type="entry name" value="HhH-GPD"/>
    <property type="match status" value="1"/>
</dbReference>
<evidence type="ECO:0000256" key="6">
    <source>
        <dbReference type="ARBA" id="ARBA00022723"/>
    </source>
</evidence>
<evidence type="ECO:0000256" key="3">
    <source>
        <dbReference type="ARBA" id="ARBA00008343"/>
    </source>
</evidence>
<feature type="region of interest" description="Disordered" evidence="13">
    <location>
        <begin position="192"/>
        <end position="214"/>
    </location>
</feature>
<comment type="cofactor">
    <cofactor evidence="2">
        <name>[4Fe-4S] cluster</name>
        <dbReference type="ChEBI" id="CHEBI:49883"/>
    </cofactor>
</comment>
<comment type="catalytic activity">
    <reaction evidence="1">
        <text>Hydrolyzes free adenine bases from 7,8-dihydro-8-oxoguanine:adenine mismatched double-stranded DNA, leaving an apurinic site.</text>
        <dbReference type="EC" id="3.2.2.31"/>
    </reaction>
</comment>
<evidence type="ECO:0000313" key="15">
    <source>
        <dbReference type="EMBL" id="OGY48070.1"/>
    </source>
</evidence>
<evidence type="ECO:0000256" key="2">
    <source>
        <dbReference type="ARBA" id="ARBA00001966"/>
    </source>
</evidence>
<dbReference type="InterPro" id="IPR023170">
    <property type="entry name" value="HhH_base_excis_C"/>
</dbReference>
<dbReference type="InterPro" id="IPR004036">
    <property type="entry name" value="Endonuclease-III-like_CS2"/>
</dbReference>
<evidence type="ECO:0000256" key="5">
    <source>
        <dbReference type="ARBA" id="ARBA00022023"/>
    </source>
</evidence>
<accession>A0A1G1Y8N4</accession>
<feature type="domain" description="HhH-GPD" evidence="14">
    <location>
        <begin position="42"/>
        <end position="190"/>
    </location>
</feature>
<evidence type="ECO:0000313" key="16">
    <source>
        <dbReference type="Proteomes" id="UP000178385"/>
    </source>
</evidence>
<dbReference type="Proteomes" id="UP000178385">
    <property type="component" value="Unassembled WGS sequence"/>
</dbReference>
<dbReference type="Gene3D" id="1.10.1670.10">
    <property type="entry name" value="Helix-hairpin-Helix base-excision DNA repair enzymes (C-terminal)"/>
    <property type="match status" value="1"/>
</dbReference>
<protein>
    <recommendedName>
        <fullName evidence="5">Adenine DNA glycosylase</fullName>
        <ecNumber evidence="4">3.2.2.31</ecNumber>
    </recommendedName>
</protein>
<dbReference type="GO" id="GO:0035485">
    <property type="term" value="F:adenine/guanine mispair binding"/>
    <property type="evidence" value="ECO:0007669"/>
    <property type="project" value="TreeGrafter"/>
</dbReference>
<keyword evidence="6" id="KW-0479">Metal-binding</keyword>
<evidence type="ECO:0000256" key="7">
    <source>
        <dbReference type="ARBA" id="ARBA00022763"/>
    </source>
</evidence>
<dbReference type="GO" id="GO:0006284">
    <property type="term" value="P:base-excision repair"/>
    <property type="evidence" value="ECO:0007669"/>
    <property type="project" value="InterPro"/>
</dbReference>
<organism evidence="15 16">
    <name type="scientific">Candidatus Buchananbacteria bacterium RIFCSPHIGHO2_01_FULL_47_11b</name>
    <dbReference type="NCBI Taxonomy" id="1797537"/>
    <lineage>
        <taxon>Bacteria</taxon>
        <taxon>Candidatus Buchananiibacteriota</taxon>
    </lineage>
</organism>
<dbReference type="InterPro" id="IPR044298">
    <property type="entry name" value="MIG/MutY"/>
</dbReference>
<dbReference type="Gene3D" id="1.10.340.30">
    <property type="entry name" value="Hypothetical protein, domain 2"/>
    <property type="match status" value="1"/>
</dbReference>
<dbReference type="GO" id="GO:0000701">
    <property type="term" value="F:purine-specific mismatch base pair DNA N-glycosylase activity"/>
    <property type="evidence" value="ECO:0007669"/>
    <property type="project" value="UniProtKB-EC"/>
</dbReference>
<comment type="caution">
    <text evidence="15">The sequence shown here is derived from an EMBL/GenBank/DDBJ whole genome shotgun (WGS) entry which is preliminary data.</text>
</comment>
<dbReference type="PANTHER" id="PTHR42944">
    <property type="entry name" value="ADENINE DNA GLYCOSYLASE"/>
    <property type="match status" value="1"/>
</dbReference>
<dbReference type="GO" id="GO:0006298">
    <property type="term" value="P:mismatch repair"/>
    <property type="evidence" value="ECO:0007669"/>
    <property type="project" value="TreeGrafter"/>
</dbReference>
<name>A0A1G1Y8N4_9BACT</name>
<dbReference type="SUPFAM" id="SSF46785">
    <property type="entry name" value="Winged helix' DNA-binding domain"/>
    <property type="match status" value="1"/>
</dbReference>
<dbReference type="EMBL" id="MHIG01000004">
    <property type="protein sequence ID" value="OGY48070.1"/>
    <property type="molecule type" value="Genomic_DNA"/>
</dbReference>
<keyword evidence="10" id="KW-0411">Iron-sulfur</keyword>
<dbReference type="PANTHER" id="PTHR42944:SF1">
    <property type="entry name" value="ADENINE DNA GLYCOSYLASE"/>
    <property type="match status" value="1"/>
</dbReference>
<dbReference type="PROSITE" id="PS01155">
    <property type="entry name" value="ENDONUCLEASE_III_2"/>
    <property type="match status" value="1"/>
</dbReference>
<reference evidence="15 16" key="1">
    <citation type="journal article" date="2016" name="Nat. Commun.">
        <title>Thousands of microbial genomes shed light on interconnected biogeochemical processes in an aquifer system.</title>
        <authorList>
            <person name="Anantharaman K."/>
            <person name="Brown C.T."/>
            <person name="Hug L.A."/>
            <person name="Sharon I."/>
            <person name="Castelle C.J."/>
            <person name="Probst A.J."/>
            <person name="Thomas B.C."/>
            <person name="Singh A."/>
            <person name="Wilkins M.J."/>
            <person name="Karaoz U."/>
            <person name="Brodie E.L."/>
            <person name="Williams K.H."/>
            <person name="Hubbard S.S."/>
            <person name="Banfield J.F."/>
        </authorList>
    </citation>
    <scope>NUCLEOTIDE SEQUENCE [LARGE SCALE GENOMIC DNA]</scope>
</reference>
<dbReference type="CDD" id="cd00056">
    <property type="entry name" value="ENDO3c"/>
    <property type="match status" value="1"/>
</dbReference>
<keyword evidence="11" id="KW-0234">DNA repair</keyword>
<evidence type="ECO:0000256" key="13">
    <source>
        <dbReference type="SAM" id="MobiDB-lite"/>
    </source>
</evidence>
<dbReference type="GO" id="GO:0051536">
    <property type="term" value="F:iron-sulfur cluster binding"/>
    <property type="evidence" value="ECO:0007669"/>
    <property type="project" value="UniProtKB-KW"/>
</dbReference>
<evidence type="ECO:0000256" key="11">
    <source>
        <dbReference type="ARBA" id="ARBA00023204"/>
    </source>
</evidence>
<keyword evidence="7" id="KW-0227">DNA damage</keyword>
<dbReference type="EC" id="3.2.2.31" evidence="4"/>
<proteinExistence type="inferred from homology"/>
<dbReference type="SUPFAM" id="SSF48150">
    <property type="entry name" value="DNA-glycosylase"/>
    <property type="match status" value="1"/>
</dbReference>
<evidence type="ECO:0000256" key="8">
    <source>
        <dbReference type="ARBA" id="ARBA00022801"/>
    </source>
</evidence>
<keyword evidence="8" id="KW-0378">Hydrolase</keyword>
<dbReference type="GO" id="GO:0034039">
    <property type="term" value="F:8-oxo-7,8-dihydroguanine DNA N-glycosylase activity"/>
    <property type="evidence" value="ECO:0007669"/>
    <property type="project" value="TreeGrafter"/>
</dbReference>
<dbReference type="GO" id="GO:0032357">
    <property type="term" value="F:oxidized purine DNA binding"/>
    <property type="evidence" value="ECO:0007669"/>
    <property type="project" value="TreeGrafter"/>
</dbReference>
<evidence type="ECO:0000256" key="9">
    <source>
        <dbReference type="ARBA" id="ARBA00023004"/>
    </source>
</evidence>
<dbReference type="InterPro" id="IPR000445">
    <property type="entry name" value="HhH_motif"/>
</dbReference>
<dbReference type="InterPro" id="IPR003265">
    <property type="entry name" value="HhH-GPD_domain"/>
</dbReference>
<evidence type="ECO:0000256" key="12">
    <source>
        <dbReference type="ARBA" id="ARBA00023295"/>
    </source>
</evidence>
<dbReference type="AlphaFoldDB" id="A0A1G1Y8N4"/>
<evidence type="ECO:0000256" key="10">
    <source>
        <dbReference type="ARBA" id="ARBA00023014"/>
    </source>
</evidence>
<dbReference type="InterPro" id="IPR036390">
    <property type="entry name" value="WH_DNA-bd_sf"/>
</dbReference>
<sequence>MSSQAAATAFRDTVYGFYARNKRVFPWRTNPTGYRVLVAEIMLQQTQADRVTPKFNQFISQFPTIKKLARANRRAILKAWQGLGYNRRAVMLHQLAQTVVDTYRGRLPRADEQLRALPGVGPYTASAIRVFAFNLDAVLIETNIRSVYIDYFFPRAKKVDDKKILPLITETRDRRNPRRWYSALMDYGAHLKQTKDNPSRRSRSHVTQKPFANSNRQTRGRIVAALTKSEKLTLAELIKKVVQPKNRVTKALRQLIDEGLIVTNGHYYLIH</sequence>